<dbReference type="InterPro" id="IPR000175">
    <property type="entry name" value="Na/ntran_symport"/>
</dbReference>
<dbReference type="OMA" id="QHNGVQI"/>
<dbReference type="GO" id="GO:0005886">
    <property type="term" value="C:plasma membrane"/>
    <property type="evidence" value="ECO:0007669"/>
    <property type="project" value="TreeGrafter"/>
</dbReference>
<dbReference type="PROSITE" id="PS00610">
    <property type="entry name" value="NA_NEUROTRAN_SYMP_1"/>
    <property type="match status" value="1"/>
</dbReference>
<dbReference type="Proteomes" id="UP000515146">
    <property type="component" value="Unplaced"/>
</dbReference>
<dbReference type="GO" id="GO:0015375">
    <property type="term" value="F:glycine:sodium symporter activity"/>
    <property type="evidence" value="ECO:0007669"/>
    <property type="project" value="TreeGrafter"/>
</dbReference>
<keyword evidence="7" id="KW-0472">Membrane</keyword>
<dbReference type="SUPFAM" id="SSF161070">
    <property type="entry name" value="SNF-like"/>
    <property type="match status" value="1"/>
</dbReference>
<keyword evidence="6" id="KW-1133">Transmembrane helix</keyword>
<dbReference type="PANTHER" id="PTHR11616:SF240">
    <property type="entry name" value="BLOATED TUBULES, ISOFORM B-RELATED"/>
    <property type="match status" value="1"/>
</dbReference>
<evidence type="ECO:0000256" key="6">
    <source>
        <dbReference type="ARBA" id="ARBA00022989"/>
    </source>
</evidence>
<name>A0A6P6XUW9_DERPT</name>
<evidence type="ECO:0000256" key="1">
    <source>
        <dbReference type="ARBA" id="ARBA00004141"/>
    </source>
</evidence>
<dbReference type="RefSeq" id="XP_027197090.1">
    <property type="nucleotide sequence ID" value="XM_027341289.1"/>
</dbReference>
<evidence type="ECO:0000256" key="8">
    <source>
        <dbReference type="RuleBase" id="RU003732"/>
    </source>
</evidence>
<organism evidence="9 10">
    <name type="scientific">Dermatophagoides pteronyssinus</name>
    <name type="common">European house dust mite</name>
    <dbReference type="NCBI Taxonomy" id="6956"/>
    <lineage>
        <taxon>Eukaryota</taxon>
        <taxon>Metazoa</taxon>
        <taxon>Ecdysozoa</taxon>
        <taxon>Arthropoda</taxon>
        <taxon>Chelicerata</taxon>
        <taxon>Arachnida</taxon>
        <taxon>Acari</taxon>
        <taxon>Acariformes</taxon>
        <taxon>Sarcoptiformes</taxon>
        <taxon>Astigmata</taxon>
        <taxon>Psoroptidia</taxon>
        <taxon>Analgoidea</taxon>
        <taxon>Pyroglyphidae</taxon>
        <taxon>Dermatophagoidinae</taxon>
        <taxon>Dermatophagoides</taxon>
    </lineage>
</organism>
<accession>A0A6P6XUW9</accession>
<keyword evidence="5 8" id="KW-0769">Symport</keyword>
<protein>
    <recommendedName>
        <fullName evidence="8">Transporter</fullName>
    </recommendedName>
</protein>
<dbReference type="KEGG" id="dpte:113791500"/>
<evidence type="ECO:0000256" key="3">
    <source>
        <dbReference type="ARBA" id="ARBA00022448"/>
    </source>
</evidence>
<reference evidence="10" key="1">
    <citation type="submission" date="2025-08" db="UniProtKB">
        <authorList>
            <consortium name="RefSeq"/>
        </authorList>
    </citation>
    <scope>IDENTIFICATION</scope>
    <source>
        <strain evidence="10">Airmid</strain>
    </source>
</reference>
<keyword evidence="9" id="KW-1185">Reference proteome</keyword>
<dbReference type="InterPro" id="IPR037272">
    <property type="entry name" value="SNS_sf"/>
</dbReference>
<keyword evidence="4 8" id="KW-0812">Transmembrane</keyword>
<dbReference type="InParanoid" id="A0A6P6XUW9"/>
<comment type="similarity">
    <text evidence="2 8">Belongs to the sodium:neurotransmitter symporter (SNF) (TC 2.A.22) family.</text>
</comment>
<dbReference type="PROSITE" id="PS50267">
    <property type="entry name" value="NA_NEUROTRAN_SYMP_3"/>
    <property type="match status" value="1"/>
</dbReference>
<dbReference type="AlphaFoldDB" id="A0A6P6XUW9"/>
<dbReference type="PANTHER" id="PTHR11616">
    <property type="entry name" value="SODIUM/CHLORIDE DEPENDENT TRANSPORTER"/>
    <property type="match status" value="1"/>
</dbReference>
<dbReference type="OrthoDB" id="6581954at2759"/>
<keyword evidence="3 8" id="KW-0813">Transport</keyword>
<evidence type="ECO:0000256" key="4">
    <source>
        <dbReference type="ARBA" id="ARBA00022692"/>
    </source>
</evidence>
<evidence type="ECO:0000313" key="10">
    <source>
        <dbReference type="RefSeq" id="XP_027197090.1"/>
    </source>
</evidence>
<dbReference type="Pfam" id="PF00209">
    <property type="entry name" value="SNF"/>
    <property type="match status" value="1"/>
</dbReference>
<dbReference type="GO" id="GO:0046872">
    <property type="term" value="F:metal ion binding"/>
    <property type="evidence" value="ECO:0007669"/>
    <property type="project" value="UniProtKB-KW"/>
</dbReference>
<evidence type="ECO:0000256" key="5">
    <source>
        <dbReference type="ARBA" id="ARBA00022847"/>
    </source>
</evidence>
<sequence length="647" mass="72935">MTTDGAQRDRFNNKIEYFLTALSYAVGLGNVWRFPYLCYKNGGGSFLIPYMASLLILGLPFFFFESSIGQFTSLGPIKVWRLSPLFKGIGYAMFIMGAYVGIYYNVVVAWSFYYVYSALTHINSESVPWAYCNNEWNTVECADGITSNVTDGKQTSPSQEFFYHKVLHLSDGIDEMGALRPHLVLCLALAWMFIYCGLCLGTKSLGKVSYFTACFPYIMITALLINGLQLEGSYEGIIHYISPNFEKLSDIGVWSDAATQIFYSLSICMGGVITLASYNNFKNNLFQDSILIVISNSLTSVYAGFAIFAVIGFMANQLGKSVGEAADQGVGLAFVAYPAALARLPYPSIWSFIFFLMIITLGFGSQMTIVETTVSTLVDFWPNKLQKRKPIVLGFVCLVMFLAGLPMCTGAGLYILQLMDTYSVPYSAFFIAIFELVAIFWVYGLDIHMKNIYQMIGYKIWPQFYWRFMFKYGCPSLICLMLAVVILRHEPLTYNDYVFPEYSEYVGWALTASSVLLIPLFAILEFIKVLRKRKTMQEILRPEVKFGSDLAPSDRSDKSFDSISSIAKSFPEDLNTSGQDNYAFLQCHENFRRNLSHIANFEDNSKNNAKLLNFTSLSTWTCGNNSVSNLHENKKMPSLQNVFQQEA</sequence>
<dbReference type="PRINTS" id="PR00176">
    <property type="entry name" value="NANEUSMPORT"/>
</dbReference>
<evidence type="ECO:0000256" key="2">
    <source>
        <dbReference type="ARBA" id="ARBA00006459"/>
    </source>
</evidence>
<proteinExistence type="inferred from homology"/>
<gene>
    <name evidence="10" type="primary">LOC113791500</name>
</gene>
<evidence type="ECO:0000313" key="9">
    <source>
        <dbReference type="Proteomes" id="UP000515146"/>
    </source>
</evidence>
<comment type="subcellular location">
    <subcellularLocation>
        <location evidence="1">Membrane</location>
        <topology evidence="1">Multi-pass membrane protein</topology>
    </subcellularLocation>
</comment>
<evidence type="ECO:0000256" key="7">
    <source>
        <dbReference type="ARBA" id="ARBA00023136"/>
    </source>
</evidence>